<proteinExistence type="predicted"/>
<sequence length="234" mass="25033">MTTELTEARLLDIWEAGAGQRPPDRALLLGALADGPDPAVPLANRPLGELNALLLELRERCFGTALPCATDCPRCEEQLDVIVTTSELRALRPSTPVPVGALHLDGREVAYRALTAADLLAVDPDAPDARSALVRRCLVGGGAAGDAVLEAVAERLAALDPGADTAVALACPYCRHSWSAAFDLAGYLWTEVEAYARRLLHEVHQLAREYGWTEAEVLGVSPTRRQYYLEAAAG</sequence>
<evidence type="ECO:0000313" key="2">
    <source>
        <dbReference type="Proteomes" id="UP001164439"/>
    </source>
</evidence>
<gene>
    <name evidence="1" type="ORF">STRCI_001097</name>
</gene>
<protein>
    <recommendedName>
        <fullName evidence="3">Phage baseplate protein</fullName>
    </recommendedName>
</protein>
<evidence type="ECO:0000313" key="1">
    <source>
        <dbReference type="EMBL" id="WAZ20007.1"/>
    </source>
</evidence>
<evidence type="ECO:0008006" key="3">
    <source>
        <dbReference type="Google" id="ProtNLM"/>
    </source>
</evidence>
<dbReference type="RefSeq" id="WP_269657698.1">
    <property type="nucleotide sequence ID" value="NZ_CP114413.1"/>
</dbReference>
<keyword evidence="2" id="KW-1185">Reference proteome</keyword>
<organism evidence="1 2">
    <name type="scientific">Streptomyces cinnabarinus</name>
    <dbReference type="NCBI Taxonomy" id="67287"/>
    <lineage>
        <taxon>Bacteria</taxon>
        <taxon>Bacillati</taxon>
        <taxon>Actinomycetota</taxon>
        <taxon>Actinomycetes</taxon>
        <taxon>Kitasatosporales</taxon>
        <taxon>Streptomycetaceae</taxon>
        <taxon>Streptomyces</taxon>
    </lineage>
</organism>
<dbReference type="EMBL" id="CP114413">
    <property type="protein sequence ID" value="WAZ20007.1"/>
    <property type="molecule type" value="Genomic_DNA"/>
</dbReference>
<accession>A0ABY7K9M0</accession>
<name>A0ABY7K9M0_9ACTN</name>
<reference evidence="1" key="1">
    <citation type="submission" date="2022-12" db="EMBL/GenBank/DDBJ databases">
        <authorList>
            <person name="Ruckert C."/>
            <person name="Busche T."/>
            <person name="Kalinowski J."/>
            <person name="Wittmann C."/>
        </authorList>
    </citation>
    <scope>NUCLEOTIDE SEQUENCE</scope>
    <source>
        <strain evidence="1">DSM 40467</strain>
    </source>
</reference>
<dbReference type="Proteomes" id="UP001164439">
    <property type="component" value="Chromosome"/>
</dbReference>